<proteinExistence type="predicted"/>
<keyword evidence="2" id="KW-0472">Membrane</keyword>
<evidence type="ECO:0000256" key="2">
    <source>
        <dbReference type="SAM" id="Phobius"/>
    </source>
</evidence>
<accession>A0ABV6Z5B1</accession>
<gene>
    <name evidence="4" type="ORF">ACFL27_25855</name>
</gene>
<protein>
    <submittedName>
        <fullName evidence="4">M28 family peptidase</fullName>
    </submittedName>
</protein>
<feature type="transmembrane region" description="Helical" evidence="2">
    <location>
        <begin position="81"/>
        <end position="99"/>
    </location>
</feature>
<feature type="compositionally biased region" description="Polar residues" evidence="1">
    <location>
        <begin position="1"/>
        <end position="19"/>
    </location>
</feature>
<reference evidence="4 5" key="1">
    <citation type="submission" date="2024-09" db="EMBL/GenBank/DDBJ databases">
        <title>Laminarin stimulates single cell rates of sulfate reduction while oxygen inhibits transcriptomic activity in coastal marine sediment.</title>
        <authorList>
            <person name="Lindsay M."/>
            <person name="Orcutt B."/>
            <person name="Emerson D."/>
            <person name="Stepanauskas R."/>
            <person name="D'Angelo T."/>
        </authorList>
    </citation>
    <scope>NUCLEOTIDE SEQUENCE [LARGE SCALE GENOMIC DNA]</scope>
    <source>
        <strain evidence="4">SAG AM-311-K15</strain>
    </source>
</reference>
<dbReference type="InterPro" id="IPR007484">
    <property type="entry name" value="Peptidase_M28"/>
</dbReference>
<evidence type="ECO:0000313" key="5">
    <source>
        <dbReference type="Proteomes" id="UP001594351"/>
    </source>
</evidence>
<keyword evidence="2" id="KW-0812">Transmembrane</keyword>
<feature type="domain" description="Peptidase M28" evidence="3">
    <location>
        <begin position="205"/>
        <end position="375"/>
    </location>
</feature>
<name>A0ABV6Z5B1_UNCC1</name>
<dbReference type="Gene3D" id="3.40.630.10">
    <property type="entry name" value="Zn peptidases"/>
    <property type="match status" value="1"/>
</dbReference>
<sequence>MTTMKHIQHLAQTIGSRGSATPKESEASRYVEQVLRDIGLEPVIETFISAVSAWYPYVVFTGLMLLSECLFWFGGRLGSRAALTIAVVALGSVLLELIFRPNPIRWLLPKQSSQNVWARIPPKDQVRQQVVLLGHLDTHRTPLAFSSQKWLSLFQALVPIGMIASVILIGLFVLGVWFPAEWTRWLSLPITIVVFGLFALTLQADVTPYSAGANDNASGVAMALSIAEKLKDEPLAHTSLWVVLTGCEEVGCYGAEAFARAHKHELEDVIWLTLDTLGSTSADPTYITKETFLLTTHSDPDLLLLADQIAHDHPELKIKSDSLKGAYYEGCIGRKYGFRVFTLSALPMSEWHQPTDTYENVDAEVIEKNETFLWQFLQSLDQQIMKEF</sequence>
<dbReference type="Proteomes" id="UP001594351">
    <property type="component" value="Unassembled WGS sequence"/>
</dbReference>
<feature type="transmembrane region" description="Helical" evidence="2">
    <location>
        <begin position="54"/>
        <end position="74"/>
    </location>
</feature>
<keyword evidence="5" id="KW-1185">Reference proteome</keyword>
<dbReference type="SUPFAM" id="SSF53187">
    <property type="entry name" value="Zn-dependent exopeptidases"/>
    <property type="match status" value="1"/>
</dbReference>
<feature type="transmembrane region" description="Helical" evidence="2">
    <location>
        <begin position="156"/>
        <end position="178"/>
    </location>
</feature>
<feature type="region of interest" description="Disordered" evidence="1">
    <location>
        <begin position="1"/>
        <end position="24"/>
    </location>
</feature>
<comment type="caution">
    <text evidence="4">The sequence shown here is derived from an EMBL/GenBank/DDBJ whole genome shotgun (WGS) entry which is preliminary data.</text>
</comment>
<evidence type="ECO:0000259" key="3">
    <source>
        <dbReference type="Pfam" id="PF04389"/>
    </source>
</evidence>
<dbReference type="Pfam" id="PF04389">
    <property type="entry name" value="Peptidase_M28"/>
    <property type="match status" value="1"/>
</dbReference>
<feature type="transmembrane region" description="Helical" evidence="2">
    <location>
        <begin position="185"/>
        <end position="204"/>
    </location>
</feature>
<evidence type="ECO:0000313" key="4">
    <source>
        <dbReference type="EMBL" id="MFC1853624.1"/>
    </source>
</evidence>
<keyword evidence="2" id="KW-1133">Transmembrane helix</keyword>
<dbReference type="EMBL" id="JBHPBY010000554">
    <property type="protein sequence ID" value="MFC1853624.1"/>
    <property type="molecule type" value="Genomic_DNA"/>
</dbReference>
<evidence type="ECO:0000256" key="1">
    <source>
        <dbReference type="SAM" id="MobiDB-lite"/>
    </source>
</evidence>
<organism evidence="4 5">
    <name type="scientific">candidate division CSSED10-310 bacterium</name>
    <dbReference type="NCBI Taxonomy" id="2855610"/>
    <lineage>
        <taxon>Bacteria</taxon>
        <taxon>Bacteria division CSSED10-310</taxon>
    </lineage>
</organism>